<dbReference type="GO" id="GO:0045197">
    <property type="term" value="P:establishment or maintenance of epithelial cell apical/basal polarity"/>
    <property type="evidence" value="ECO:0007669"/>
    <property type="project" value="TreeGrafter"/>
</dbReference>
<proteinExistence type="predicted"/>
<feature type="compositionally biased region" description="Basic and acidic residues" evidence="1">
    <location>
        <begin position="1"/>
        <end position="10"/>
    </location>
</feature>
<feature type="compositionally biased region" description="Basic and acidic residues" evidence="1">
    <location>
        <begin position="41"/>
        <end position="54"/>
    </location>
</feature>
<protein>
    <recommendedName>
        <fullName evidence="2">PDZ domain-containing protein</fullName>
    </recommendedName>
</protein>
<dbReference type="CDD" id="cd06691">
    <property type="entry name" value="PDZ1_Par3-like"/>
    <property type="match status" value="1"/>
</dbReference>
<dbReference type="Pfam" id="PF00595">
    <property type="entry name" value="PDZ"/>
    <property type="match status" value="2"/>
</dbReference>
<dbReference type="EMBL" id="OZ035844">
    <property type="protein sequence ID" value="CAL1598199.1"/>
    <property type="molecule type" value="Genomic_DNA"/>
</dbReference>
<keyword evidence="4" id="KW-1185">Reference proteome</keyword>
<dbReference type="GO" id="GO:0035091">
    <property type="term" value="F:phosphatidylinositol binding"/>
    <property type="evidence" value="ECO:0007669"/>
    <property type="project" value="TreeGrafter"/>
</dbReference>
<dbReference type="CDD" id="cd23058">
    <property type="entry name" value="PDZ2_Par3-like"/>
    <property type="match status" value="1"/>
</dbReference>
<dbReference type="GO" id="GO:0016324">
    <property type="term" value="C:apical plasma membrane"/>
    <property type="evidence" value="ECO:0007669"/>
    <property type="project" value="TreeGrafter"/>
</dbReference>
<evidence type="ECO:0000256" key="1">
    <source>
        <dbReference type="SAM" id="MobiDB-lite"/>
    </source>
</evidence>
<name>A0AAV2L8E1_KNICA</name>
<feature type="region of interest" description="Disordered" evidence="1">
    <location>
        <begin position="239"/>
        <end position="319"/>
    </location>
</feature>
<dbReference type="InterPro" id="IPR001478">
    <property type="entry name" value="PDZ"/>
</dbReference>
<feature type="domain" description="PDZ" evidence="2">
    <location>
        <begin position="452"/>
        <end position="527"/>
    </location>
</feature>
<evidence type="ECO:0000259" key="2">
    <source>
        <dbReference type="PROSITE" id="PS50106"/>
    </source>
</evidence>
<dbReference type="SMART" id="SM00228">
    <property type="entry name" value="PDZ"/>
    <property type="match status" value="3"/>
</dbReference>
<reference evidence="3 4" key="1">
    <citation type="submission" date="2024-04" db="EMBL/GenBank/DDBJ databases">
        <authorList>
            <person name="Waldvogel A.-M."/>
            <person name="Schoenle A."/>
        </authorList>
    </citation>
    <scope>NUCLEOTIDE SEQUENCE [LARGE SCALE GENOMIC DNA]</scope>
</reference>
<gene>
    <name evidence="3" type="ORF">KC01_LOCUS26617</name>
</gene>
<dbReference type="GO" id="GO:0005938">
    <property type="term" value="C:cell cortex"/>
    <property type="evidence" value="ECO:0007669"/>
    <property type="project" value="TreeGrafter"/>
</dbReference>
<organism evidence="3 4">
    <name type="scientific">Knipowitschia caucasica</name>
    <name type="common">Caucasian dwarf goby</name>
    <name type="synonym">Pomatoschistus caucasicus</name>
    <dbReference type="NCBI Taxonomy" id="637954"/>
    <lineage>
        <taxon>Eukaryota</taxon>
        <taxon>Metazoa</taxon>
        <taxon>Chordata</taxon>
        <taxon>Craniata</taxon>
        <taxon>Vertebrata</taxon>
        <taxon>Euteleostomi</taxon>
        <taxon>Actinopterygii</taxon>
        <taxon>Neopterygii</taxon>
        <taxon>Teleostei</taxon>
        <taxon>Neoteleostei</taxon>
        <taxon>Acanthomorphata</taxon>
        <taxon>Gobiaria</taxon>
        <taxon>Gobiiformes</taxon>
        <taxon>Gobioidei</taxon>
        <taxon>Gobiidae</taxon>
        <taxon>Gobiinae</taxon>
        <taxon>Knipowitschia</taxon>
    </lineage>
</organism>
<dbReference type="GO" id="GO:0007155">
    <property type="term" value="P:cell adhesion"/>
    <property type="evidence" value="ECO:0007669"/>
    <property type="project" value="TreeGrafter"/>
</dbReference>
<feature type="compositionally biased region" description="Basic and acidic residues" evidence="1">
    <location>
        <begin position="270"/>
        <end position="283"/>
    </location>
</feature>
<feature type="region of interest" description="Disordered" evidence="1">
    <location>
        <begin position="551"/>
        <end position="597"/>
    </location>
</feature>
<dbReference type="Proteomes" id="UP001497482">
    <property type="component" value="Chromosome 22"/>
</dbReference>
<evidence type="ECO:0000313" key="3">
    <source>
        <dbReference type="EMBL" id="CAL1598199.1"/>
    </source>
</evidence>
<dbReference type="GO" id="GO:0043296">
    <property type="term" value="C:apical junction complex"/>
    <property type="evidence" value="ECO:0007669"/>
    <property type="project" value="TreeGrafter"/>
</dbReference>
<dbReference type="InterPro" id="IPR036034">
    <property type="entry name" value="PDZ_sf"/>
</dbReference>
<dbReference type="GO" id="GO:0005912">
    <property type="term" value="C:adherens junction"/>
    <property type="evidence" value="ECO:0007669"/>
    <property type="project" value="TreeGrafter"/>
</dbReference>
<dbReference type="AlphaFoldDB" id="A0AAV2L8E1"/>
<dbReference type="FunFam" id="2.30.42.10:FF:000078">
    <property type="entry name" value="Partitioning defective 3 homolog B"/>
    <property type="match status" value="1"/>
</dbReference>
<feature type="region of interest" description="Disordered" evidence="1">
    <location>
        <begin position="1"/>
        <end position="54"/>
    </location>
</feature>
<evidence type="ECO:0000313" key="4">
    <source>
        <dbReference type="Proteomes" id="UP001497482"/>
    </source>
</evidence>
<dbReference type="InterPro" id="IPR052213">
    <property type="entry name" value="PAR3"/>
</dbReference>
<feature type="compositionally biased region" description="Low complexity" evidence="1">
    <location>
        <begin position="551"/>
        <end position="566"/>
    </location>
</feature>
<dbReference type="GO" id="GO:0000226">
    <property type="term" value="P:microtubule cytoskeleton organization"/>
    <property type="evidence" value="ECO:0007669"/>
    <property type="project" value="TreeGrafter"/>
</dbReference>
<accession>A0AAV2L8E1</accession>
<feature type="compositionally biased region" description="Polar residues" evidence="1">
    <location>
        <begin position="567"/>
        <end position="580"/>
    </location>
</feature>
<sequence length="634" mass="68536">MERQRSDSPRESWNNGYSSSSPAPGSDTGQYYPQVQYYQDQDQHQHQDQELGHGEIEVNEATLKGNTPLLVRSSSDSVLAPSIFIRATPPPDDRSQGTPEPEVNNVLKGALERLRVEEQQSRMSPLQQKPLTKTVEFAGNQGPLGIHVVPYSSSLSGRTLGLHIRGIEATSRSKKENLFSEDECIVQINDTSLLDKTFAQSQEVFRQAMSAPTIRCEVLSAANKPRYEKSLIGNIFTADNSRDSSTKASPLVVRSRAGSQPLDPNPNPKPKIDLRRPETRTPEPPEVQAVVGSTERQSPDPPAGGAVQSLAPKVQSKSPVAPVLAGLTNKKGGKRIKIDLKKGPEGLGFTVVTRDSTVHGPGPILVKNILQRGAAVRDGRLQPGDRILEVNGVDMSGRTQEELVGMLRSTKQGESVYLVVARPEDLFLPRELKGEEASSVVMEDGREQLMFEIPLNESGSAGLGVSLKGNKSRETGEDLGIFIKSIIHGGAAYKDGRLCVNDQMIAVNGEYLVGRSNHAAMETLRRSMSAEGTARGTIQLLVLRAGKQIPSSNHPASPALSAASAANQTPPASSSNQNSLDYDVPPGPPRPNYLETNNSIPNHFPALLEFASPLRDVSCLPPLLVADSPEQRIN</sequence>
<dbReference type="CDD" id="cd23059">
    <property type="entry name" value="PDZ3_Par3-like"/>
    <property type="match status" value="1"/>
</dbReference>
<dbReference type="PANTHER" id="PTHR16484:SF4">
    <property type="entry name" value="PARTITIONING DEFECTIVE 3 HOMOLOG B"/>
    <property type="match status" value="1"/>
</dbReference>
<feature type="compositionally biased region" description="Polar residues" evidence="1">
    <location>
        <begin position="11"/>
        <end position="29"/>
    </location>
</feature>
<dbReference type="FunFam" id="2.30.42.10:FF:000011">
    <property type="entry name" value="partitioning defective 3 homolog isoform X1"/>
    <property type="match status" value="1"/>
</dbReference>
<dbReference type="GO" id="GO:0051660">
    <property type="term" value="P:establishment of centrosome localization"/>
    <property type="evidence" value="ECO:0007669"/>
    <property type="project" value="TreeGrafter"/>
</dbReference>
<feature type="compositionally biased region" description="Low complexity" evidence="1">
    <location>
        <begin position="30"/>
        <end position="40"/>
    </location>
</feature>
<dbReference type="PANTHER" id="PTHR16484">
    <property type="entry name" value="PARTITIONING DEFECTIVE 3 RELATED"/>
    <property type="match status" value="1"/>
</dbReference>
<feature type="domain" description="PDZ" evidence="2">
    <location>
        <begin position="337"/>
        <end position="422"/>
    </location>
</feature>
<dbReference type="PROSITE" id="PS50106">
    <property type="entry name" value="PDZ"/>
    <property type="match status" value="2"/>
</dbReference>
<dbReference type="SUPFAM" id="SSF50156">
    <property type="entry name" value="PDZ domain-like"/>
    <property type="match status" value="3"/>
</dbReference>
<dbReference type="Gene3D" id="2.30.42.10">
    <property type="match status" value="3"/>
</dbReference>
<dbReference type="GO" id="GO:0008104">
    <property type="term" value="P:intracellular protein localization"/>
    <property type="evidence" value="ECO:0007669"/>
    <property type="project" value="TreeGrafter"/>
</dbReference>
<dbReference type="GO" id="GO:0030010">
    <property type="term" value="P:establishment of cell polarity"/>
    <property type="evidence" value="ECO:0007669"/>
    <property type="project" value="TreeGrafter"/>
</dbReference>